<sequence length="232" mass="27043">MKPLFRMGRRKGLKFITCLLLSACVGIGNANATSDPISEIIKAGVKRVIIAVDLQIQRRQNEVIWLQNAQKVIENTLSKLRLEEIQNWTQRQQELYSDYYESLWKVRSLLQDMQMAKETVELQKALVEEYMLTWQFLNAEPLFVAAELLEIQRMYGRILSHSLENVQQLSTLMKDYSLKMEDGQRIRKMEEIRDNTALLLADTRRVNAQLTGLHSMRKSQLQQGKSFKKLLP</sequence>
<accession>S2E351</accession>
<dbReference type="Proteomes" id="UP000006073">
    <property type="component" value="Unassembled WGS sequence"/>
</dbReference>
<organism evidence="2 3">
    <name type="scientific">Indibacter alkaliphilus (strain CCUG 57479 / KCTC 22604 / LW1)</name>
    <dbReference type="NCBI Taxonomy" id="1189612"/>
    <lineage>
        <taxon>Bacteria</taxon>
        <taxon>Pseudomonadati</taxon>
        <taxon>Bacteroidota</taxon>
        <taxon>Cytophagia</taxon>
        <taxon>Cytophagales</taxon>
        <taxon>Cyclobacteriaceae</taxon>
    </lineage>
</organism>
<protein>
    <recommendedName>
        <fullName evidence="4">Conjugal transfer protein TraI</fullName>
    </recommendedName>
</protein>
<feature type="signal peptide" evidence="1">
    <location>
        <begin position="1"/>
        <end position="32"/>
    </location>
</feature>
<dbReference type="EMBL" id="ALWO02000021">
    <property type="protein sequence ID" value="EOZ98926.1"/>
    <property type="molecule type" value="Genomic_DNA"/>
</dbReference>
<dbReference type="RefSeq" id="WP_009035906.1">
    <property type="nucleotide sequence ID" value="NZ_ALWO02000021.1"/>
</dbReference>
<keyword evidence="3" id="KW-1185">Reference proteome</keyword>
<feature type="chain" id="PRO_5004496185" description="Conjugal transfer protein TraI" evidence="1">
    <location>
        <begin position="33"/>
        <end position="232"/>
    </location>
</feature>
<evidence type="ECO:0000313" key="3">
    <source>
        <dbReference type="Proteomes" id="UP000006073"/>
    </source>
</evidence>
<reference evidence="2 3" key="1">
    <citation type="journal article" date="2013" name="Genome Announc.">
        <title>Draft Genome Sequence of Indibacter alkaliphilus Strain LW1T, Isolated from Lonar Lake, a Haloalkaline Lake in the Buldana District of Maharashtra, India.</title>
        <authorList>
            <person name="Singh A."/>
            <person name="Kumar Jangir P."/>
            <person name="Sharma R."/>
            <person name="Singh A."/>
            <person name="Kumar Pinnaka A."/>
            <person name="Shivaji S."/>
        </authorList>
    </citation>
    <scope>NUCLEOTIDE SEQUENCE [LARGE SCALE GENOMIC DNA]</scope>
    <source>
        <strain evidence="3">CCUG 57479 / KCTC 22604 / LW1</strain>
    </source>
</reference>
<gene>
    <name evidence="2" type="ORF">A33Q_0909</name>
</gene>
<evidence type="ECO:0000256" key="1">
    <source>
        <dbReference type="SAM" id="SignalP"/>
    </source>
</evidence>
<dbReference type="OrthoDB" id="793529at2"/>
<dbReference type="eggNOG" id="COG0497">
    <property type="taxonomic scope" value="Bacteria"/>
</dbReference>
<evidence type="ECO:0008006" key="4">
    <source>
        <dbReference type="Google" id="ProtNLM"/>
    </source>
</evidence>
<dbReference type="STRING" id="1189612.A33Q_0909"/>
<name>S2E351_INDAL</name>
<dbReference type="AlphaFoldDB" id="S2E351"/>
<comment type="caution">
    <text evidence="2">The sequence shown here is derived from an EMBL/GenBank/DDBJ whole genome shotgun (WGS) entry which is preliminary data.</text>
</comment>
<proteinExistence type="predicted"/>
<evidence type="ECO:0000313" key="2">
    <source>
        <dbReference type="EMBL" id="EOZ98926.1"/>
    </source>
</evidence>
<keyword evidence="1" id="KW-0732">Signal</keyword>